<dbReference type="EMBL" id="BOPH01000010">
    <property type="protein sequence ID" value="GIJ65810.1"/>
    <property type="molecule type" value="Genomic_DNA"/>
</dbReference>
<evidence type="ECO:0000256" key="1">
    <source>
        <dbReference type="SAM" id="MobiDB-lite"/>
    </source>
</evidence>
<dbReference type="RefSeq" id="WP_203925812.1">
    <property type="nucleotide sequence ID" value="NZ_BOPH01000010.1"/>
</dbReference>
<protein>
    <submittedName>
        <fullName evidence="2">Uncharacterized protein</fullName>
    </submittedName>
</protein>
<keyword evidence="3" id="KW-1185">Reference proteome</keyword>
<organism evidence="2 3">
    <name type="scientific">Virgisporangium ochraceum</name>
    <dbReference type="NCBI Taxonomy" id="65505"/>
    <lineage>
        <taxon>Bacteria</taxon>
        <taxon>Bacillati</taxon>
        <taxon>Actinomycetota</taxon>
        <taxon>Actinomycetes</taxon>
        <taxon>Micromonosporales</taxon>
        <taxon>Micromonosporaceae</taxon>
        <taxon>Virgisporangium</taxon>
    </lineage>
</organism>
<sequence length="77" mass="8474">MQTDVAAPAVTFADRGNTSPDDDNPEPPENDTEPEPPAEQPRHRRRWWNRVPGGAFLDGPTDDRYSNLWLGACGQGG</sequence>
<accession>A0A8J3ZQQ5</accession>
<feature type="compositionally biased region" description="Acidic residues" evidence="1">
    <location>
        <begin position="20"/>
        <end position="36"/>
    </location>
</feature>
<comment type="caution">
    <text evidence="2">The sequence shown here is derived from an EMBL/GenBank/DDBJ whole genome shotgun (WGS) entry which is preliminary data.</text>
</comment>
<proteinExistence type="predicted"/>
<name>A0A8J3ZQQ5_9ACTN</name>
<evidence type="ECO:0000313" key="3">
    <source>
        <dbReference type="Proteomes" id="UP000635606"/>
    </source>
</evidence>
<dbReference type="AlphaFoldDB" id="A0A8J3ZQQ5"/>
<dbReference type="Proteomes" id="UP000635606">
    <property type="component" value="Unassembled WGS sequence"/>
</dbReference>
<feature type="region of interest" description="Disordered" evidence="1">
    <location>
        <begin position="1"/>
        <end position="51"/>
    </location>
</feature>
<gene>
    <name evidence="2" type="ORF">Voc01_007270</name>
</gene>
<evidence type="ECO:0000313" key="2">
    <source>
        <dbReference type="EMBL" id="GIJ65810.1"/>
    </source>
</evidence>
<reference evidence="2" key="1">
    <citation type="submission" date="2021-01" db="EMBL/GenBank/DDBJ databases">
        <title>Whole genome shotgun sequence of Virgisporangium ochraceum NBRC 16418.</title>
        <authorList>
            <person name="Komaki H."/>
            <person name="Tamura T."/>
        </authorList>
    </citation>
    <scope>NUCLEOTIDE SEQUENCE</scope>
    <source>
        <strain evidence="2">NBRC 16418</strain>
    </source>
</reference>